<gene>
    <name evidence="2" type="ORF">B9Z07_29535</name>
</gene>
<feature type="compositionally biased region" description="Basic residues" evidence="1">
    <location>
        <begin position="10"/>
        <end position="20"/>
    </location>
</feature>
<name>A0AAD0J8V2_9BURK</name>
<reference evidence="2 3" key="1">
    <citation type="submission" date="2017-04" db="EMBL/GenBank/DDBJ databases">
        <title>Complete genome sequence of Burkholderia cenocepacia PC184 Midwest clone.</title>
        <authorList>
            <person name="Mulks M.H."/>
            <person name="Cooper V.S."/>
        </authorList>
    </citation>
    <scope>NUCLEOTIDE SEQUENCE [LARGE SCALE GENOMIC DNA]</scope>
    <source>
        <strain evidence="2 3">PC184 Mulks</strain>
    </source>
</reference>
<organism evidence="2 3">
    <name type="scientific">Burkholderia cenocepacia</name>
    <dbReference type="NCBI Taxonomy" id="95486"/>
    <lineage>
        <taxon>Bacteria</taxon>
        <taxon>Pseudomonadati</taxon>
        <taxon>Pseudomonadota</taxon>
        <taxon>Betaproteobacteria</taxon>
        <taxon>Burkholderiales</taxon>
        <taxon>Burkholderiaceae</taxon>
        <taxon>Burkholderia</taxon>
        <taxon>Burkholderia cepacia complex</taxon>
    </lineage>
</organism>
<dbReference type="EMBL" id="CP021069">
    <property type="protein sequence ID" value="AWG32818.1"/>
    <property type="molecule type" value="Genomic_DNA"/>
</dbReference>
<protein>
    <submittedName>
        <fullName evidence="2">Uncharacterized protein</fullName>
    </submittedName>
</protein>
<evidence type="ECO:0000256" key="1">
    <source>
        <dbReference type="SAM" id="MobiDB-lite"/>
    </source>
</evidence>
<feature type="region of interest" description="Disordered" evidence="1">
    <location>
        <begin position="1"/>
        <end position="20"/>
    </location>
</feature>
<feature type="region of interest" description="Disordered" evidence="1">
    <location>
        <begin position="25"/>
        <end position="76"/>
    </location>
</feature>
<evidence type="ECO:0000313" key="3">
    <source>
        <dbReference type="Proteomes" id="UP000244809"/>
    </source>
</evidence>
<dbReference type="Proteomes" id="UP000244809">
    <property type="component" value="Chromosome 3"/>
</dbReference>
<proteinExistence type="predicted"/>
<evidence type="ECO:0000313" key="2">
    <source>
        <dbReference type="EMBL" id="AWG32818.1"/>
    </source>
</evidence>
<accession>A0AAD0J8V2</accession>
<dbReference type="AlphaFoldDB" id="A0AAD0J8V2"/>
<sequence>MGGALNDARHRIKKTVAGRHRRIVPRTGIHSPGVRVAVRPTPCSRPSHRPGTNDPRITRLASRGRAGATADPLVIK</sequence>